<dbReference type="Proteomes" id="UP000001542">
    <property type="component" value="Unassembled WGS sequence"/>
</dbReference>
<proteinExistence type="predicted"/>
<keyword evidence="2" id="KW-1185">Reference proteome</keyword>
<protein>
    <submittedName>
        <fullName evidence="1">Uncharacterized protein</fullName>
    </submittedName>
</protein>
<evidence type="ECO:0000313" key="2">
    <source>
        <dbReference type="Proteomes" id="UP000001542"/>
    </source>
</evidence>
<dbReference type="VEuPathDB" id="TrichDB:TVAGG3_0680120"/>
<name>A2DPJ5_TRIV3</name>
<dbReference type="VEuPathDB" id="TrichDB:TVAG_170530"/>
<sequence>MIKTPYDTIISNAIDHLNERNAILEQVKKVIVMFSYIVQLLKKSEDIEFHRESMPPQISQLLHPLQEWLRTYIAHGSCFHVAMDQVESILLKSLNEFQHKIFYMTTHIRAASGDSKARLEIVEKGYTELYQKYIDKCHEIEAEQDINVIDKLKSECLELEKKCYNSTTILGKSRRSYCFEIEVLLTNYETIIEKFQKVMQNSIDSIIKISQVIHLYFNSIKLNRETLQSCVDAQRRSSDELKPRPVGKKLSKIPFISPIAEITFNIFNYIDPKYIYESALSAQVYEAKETYSADEYNVFMINPGDYVTCIGKKGKNMIVEIVGSGLRGEVPSDKLVKTDFKRYLVKLIEFWEEKEVMYPVGFVLCVCKQTNESLICLTPSQVYVNIPPHVITD</sequence>
<dbReference type="EMBL" id="DS113227">
    <property type="protein sequence ID" value="EAY17739.1"/>
    <property type="molecule type" value="Genomic_DNA"/>
</dbReference>
<accession>A2DPJ5</accession>
<dbReference type="InParanoid" id="A2DPJ5"/>
<evidence type="ECO:0000313" key="1">
    <source>
        <dbReference type="EMBL" id="EAY17739.1"/>
    </source>
</evidence>
<dbReference type="SMR" id="A2DPJ5"/>
<organism evidence="1 2">
    <name type="scientific">Trichomonas vaginalis (strain ATCC PRA-98 / G3)</name>
    <dbReference type="NCBI Taxonomy" id="412133"/>
    <lineage>
        <taxon>Eukaryota</taxon>
        <taxon>Metamonada</taxon>
        <taxon>Parabasalia</taxon>
        <taxon>Trichomonadida</taxon>
        <taxon>Trichomonadidae</taxon>
        <taxon>Trichomonas</taxon>
    </lineage>
</organism>
<reference evidence="1" key="1">
    <citation type="submission" date="2006-10" db="EMBL/GenBank/DDBJ databases">
        <authorList>
            <person name="Amadeo P."/>
            <person name="Zhao Q."/>
            <person name="Wortman J."/>
            <person name="Fraser-Liggett C."/>
            <person name="Carlton J."/>
        </authorList>
    </citation>
    <scope>NUCLEOTIDE SEQUENCE</scope>
    <source>
        <strain evidence="1">G3</strain>
    </source>
</reference>
<gene>
    <name evidence="1" type="ORF">TVAG_170530</name>
</gene>
<dbReference type="AlphaFoldDB" id="A2DPJ5"/>
<reference evidence="1" key="2">
    <citation type="journal article" date="2007" name="Science">
        <title>Draft genome sequence of the sexually transmitted pathogen Trichomonas vaginalis.</title>
        <authorList>
            <person name="Carlton J.M."/>
            <person name="Hirt R.P."/>
            <person name="Silva J.C."/>
            <person name="Delcher A.L."/>
            <person name="Schatz M."/>
            <person name="Zhao Q."/>
            <person name="Wortman J.R."/>
            <person name="Bidwell S.L."/>
            <person name="Alsmark U.C.M."/>
            <person name="Besteiro S."/>
            <person name="Sicheritz-Ponten T."/>
            <person name="Noel C.J."/>
            <person name="Dacks J.B."/>
            <person name="Foster P.G."/>
            <person name="Simillion C."/>
            <person name="Van de Peer Y."/>
            <person name="Miranda-Saavedra D."/>
            <person name="Barton G.J."/>
            <person name="Westrop G.D."/>
            <person name="Mueller S."/>
            <person name="Dessi D."/>
            <person name="Fiori P.L."/>
            <person name="Ren Q."/>
            <person name="Paulsen I."/>
            <person name="Zhang H."/>
            <person name="Bastida-Corcuera F.D."/>
            <person name="Simoes-Barbosa A."/>
            <person name="Brown M.T."/>
            <person name="Hayes R.D."/>
            <person name="Mukherjee M."/>
            <person name="Okumura C.Y."/>
            <person name="Schneider R."/>
            <person name="Smith A.J."/>
            <person name="Vanacova S."/>
            <person name="Villalvazo M."/>
            <person name="Haas B.J."/>
            <person name="Pertea M."/>
            <person name="Feldblyum T.V."/>
            <person name="Utterback T.R."/>
            <person name="Shu C.L."/>
            <person name="Osoegawa K."/>
            <person name="de Jong P.J."/>
            <person name="Hrdy I."/>
            <person name="Horvathova L."/>
            <person name="Zubacova Z."/>
            <person name="Dolezal P."/>
            <person name="Malik S.B."/>
            <person name="Logsdon J.M. Jr."/>
            <person name="Henze K."/>
            <person name="Gupta A."/>
            <person name="Wang C.C."/>
            <person name="Dunne R.L."/>
            <person name="Upcroft J.A."/>
            <person name="Upcroft P."/>
            <person name="White O."/>
            <person name="Salzberg S.L."/>
            <person name="Tang P."/>
            <person name="Chiu C.-H."/>
            <person name="Lee Y.-S."/>
            <person name="Embley T.M."/>
            <person name="Coombs G.H."/>
            <person name="Mottram J.C."/>
            <person name="Tachezy J."/>
            <person name="Fraser-Liggett C.M."/>
            <person name="Johnson P.J."/>
        </authorList>
    </citation>
    <scope>NUCLEOTIDE SEQUENCE [LARGE SCALE GENOMIC DNA]</scope>
    <source>
        <strain evidence="1">G3</strain>
    </source>
</reference>
<dbReference type="RefSeq" id="XP_001329874.1">
    <property type="nucleotide sequence ID" value="XM_001329839.1"/>
</dbReference>
<dbReference type="KEGG" id="tva:4775757"/>